<evidence type="ECO:0000313" key="7">
    <source>
        <dbReference type="Proteomes" id="UP000594220"/>
    </source>
</evidence>
<evidence type="ECO:0000256" key="4">
    <source>
        <dbReference type="ARBA" id="ARBA00023136"/>
    </source>
</evidence>
<protein>
    <submittedName>
        <fullName evidence="6">LHFPL tetraspan subfamily member 1</fullName>
    </submittedName>
</protein>
<name>A0A7M4EPP6_CROPO</name>
<comment type="subcellular location">
    <subcellularLocation>
        <location evidence="1">Membrane</location>
        <topology evidence="1">Multi-pass membrane protein</topology>
    </subcellularLocation>
</comment>
<proteinExistence type="predicted"/>
<dbReference type="Ensembl" id="ENSCPRT00005014431.1">
    <property type="protein sequence ID" value="ENSCPRP00005012244.1"/>
    <property type="gene ID" value="ENSCPRG00005008711.1"/>
</dbReference>
<feature type="transmembrane region" description="Helical" evidence="5">
    <location>
        <begin position="81"/>
        <end position="106"/>
    </location>
</feature>
<evidence type="ECO:0000313" key="6">
    <source>
        <dbReference type="Ensembl" id="ENSCPRP00005012244.1"/>
    </source>
</evidence>
<dbReference type="Proteomes" id="UP000594220">
    <property type="component" value="Unplaced"/>
</dbReference>
<dbReference type="GO" id="GO:0016020">
    <property type="term" value="C:membrane"/>
    <property type="evidence" value="ECO:0007669"/>
    <property type="project" value="UniProtKB-SubCell"/>
</dbReference>
<evidence type="ECO:0000256" key="3">
    <source>
        <dbReference type="ARBA" id="ARBA00022989"/>
    </source>
</evidence>
<reference evidence="6" key="2">
    <citation type="submission" date="2025-09" db="UniProtKB">
        <authorList>
            <consortium name="Ensembl"/>
        </authorList>
    </citation>
    <scope>IDENTIFICATION</scope>
</reference>
<keyword evidence="3 5" id="KW-1133">Transmembrane helix</keyword>
<dbReference type="AlphaFoldDB" id="A0A7M4EPP6"/>
<keyword evidence="7" id="KW-1185">Reference proteome</keyword>
<gene>
    <name evidence="6" type="primary">LHFPL1</name>
</gene>
<sequence length="217" mass="23688">MATGSSLTLVGVLWAFLFILTAVASSAGYFMPYWLLGSQLGKPVSFGLFRWCIYLAQIHERSLVTMEERGRYASFDAIPSLSWQICTVVTEAGCAMLLLVALAAILGCCAEEAISWMMGCFLGAVPFVRGNVSSLCYINSLTGFRPLMGNKCDEQPEIQQACGNVSNQYQLGKLGGALYCTGGGAAMTMLIYTWLSCFVGKDPKPVRQPRRKKILQF</sequence>
<dbReference type="InterPro" id="IPR019372">
    <property type="entry name" value="LHFPL"/>
</dbReference>
<dbReference type="PANTHER" id="PTHR12489">
    <property type="entry name" value="LIPOMA HMGIC FUSION PARTNER-LIKE PROTEIN"/>
    <property type="match status" value="1"/>
</dbReference>
<dbReference type="GeneTree" id="ENSGT00990000203589"/>
<evidence type="ECO:0000256" key="1">
    <source>
        <dbReference type="ARBA" id="ARBA00004141"/>
    </source>
</evidence>
<evidence type="ECO:0000256" key="2">
    <source>
        <dbReference type="ARBA" id="ARBA00022692"/>
    </source>
</evidence>
<accession>A0A7M4EPP6</accession>
<keyword evidence="2 5" id="KW-0812">Transmembrane</keyword>
<feature type="transmembrane region" description="Helical" evidence="5">
    <location>
        <begin position="176"/>
        <end position="200"/>
    </location>
</feature>
<reference evidence="6" key="1">
    <citation type="submission" date="2025-08" db="UniProtKB">
        <authorList>
            <consortium name="Ensembl"/>
        </authorList>
    </citation>
    <scope>IDENTIFICATION</scope>
</reference>
<dbReference type="PANTHER" id="PTHR12489:SF15">
    <property type="entry name" value="LHFPL TETRASPAN SUBFAMILY MEMBER 1 PROTEIN"/>
    <property type="match status" value="1"/>
</dbReference>
<dbReference type="OMA" id="SCIGFYL"/>
<evidence type="ECO:0000256" key="5">
    <source>
        <dbReference type="SAM" id="Phobius"/>
    </source>
</evidence>
<dbReference type="Pfam" id="PF10242">
    <property type="entry name" value="L_HMGIC_fpl"/>
    <property type="match status" value="1"/>
</dbReference>
<organism evidence="6 7">
    <name type="scientific">Crocodylus porosus</name>
    <name type="common">Saltwater crocodile</name>
    <name type="synonym">Estuarine crocodile</name>
    <dbReference type="NCBI Taxonomy" id="8502"/>
    <lineage>
        <taxon>Eukaryota</taxon>
        <taxon>Metazoa</taxon>
        <taxon>Chordata</taxon>
        <taxon>Craniata</taxon>
        <taxon>Vertebrata</taxon>
        <taxon>Euteleostomi</taxon>
        <taxon>Archelosauria</taxon>
        <taxon>Archosauria</taxon>
        <taxon>Crocodylia</taxon>
        <taxon>Longirostres</taxon>
        <taxon>Crocodylidae</taxon>
        <taxon>Crocodylus</taxon>
    </lineage>
</organism>
<keyword evidence="4 5" id="KW-0472">Membrane</keyword>